<feature type="domain" description="Mitochondrial outer membrane transport complex Sam37/metaxin N-terminal" evidence="7">
    <location>
        <begin position="21"/>
        <end position="142"/>
    </location>
</feature>
<evidence type="ECO:0000256" key="3">
    <source>
        <dbReference type="ARBA" id="ARBA00022787"/>
    </source>
</evidence>
<dbReference type="AlphaFoldDB" id="A0A136IXE5"/>
<keyword evidence="9" id="KW-1185">Reference proteome</keyword>
<dbReference type="EMBL" id="KQ964255">
    <property type="protein sequence ID" value="KXJ89613.1"/>
    <property type="molecule type" value="Genomic_DNA"/>
</dbReference>
<evidence type="ECO:0000256" key="1">
    <source>
        <dbReference type="ARBA" id="ARBA00004294"/>
    </source>
</evidence>
<dbReference type="InterPro" id="IPR050931">
    <property type="entry name" value="Mito_Protein_Transport_Metaxin"/>
</dbReference>
<comment type="subcellular location">
    <subcellularLocation>
        <location evidence="1">Mitochondrion outer membrane</location>
    </subcellularLocation>
</comment>
<keyword evidence="2" id="KW-0813">Transport</keyword>
<evidence type="ECO:0000256" key="4">
    <source>
        <dbReference type="ARBA" id="ARBA00022927"/>
    </source>
</evidence>
<dbReference type="GO" id="GO:0007005">
    <property type="term" value="P:mitochondrion organization"/>
    <property type="evidence" value="ECO:0007669"/>
    <property type="project" value="TreeGrafter"/>
</dbReference>
<name>A0A136IXE5_9PEZI</name>
<evidence type="ECO:0000256" key="6">
    <source>
        <dbReference type="ARBA" id="ARBA00023136"/>
    </source>
</evidence>
<accession>A0A136IXE5</accession>
<dbReference type="GO" id="GO:0001401">
    <property type="term" value="C:SAM complex"/>
    <property type="evidence" value="ECO:0007669"/>
    <property type="project" value="InterPro"/>
</dbReference>
<protein>
    <submittedName>
        <fullName evidence="8">Tom37 C-terminal domain-domain-containing protein</fullName>
    </submittedName>
</protein>
<evidence type="ECO:0000259" key="7">
    <source>
        <dbReference type="Pfam" id="PF10568"/>
    </source>
</evidence>
<sequence length="459" mass="48873">MVFTLHIWGPAFGQASVDPECVASAEFLRHTLAPDSWALIASNDTLHHTLPALVDEQGVSVSGYTNIVKYLCDSARTDIDNDLTPRQRADAAALTAYLSTRGSALLSLALYVSHSAWVGVTRPAYSQLLPFPLTWTIPPAIRSAAIDRVGHLGLGHLAASVDDLDEQSGGSGSGATTTATGFLQLPERFGPSKTLQPEQTAAIRLQSLAEDFFSVVQDHRKYAGEDSKASGFMFGRDEPSSADFLVFAYLKLMRVETPQPFLRNAMQKSFPALWALSEPQHLQAALSITTQAPNDDGYPWQDPAPRGAAGLLGKFADGALGHVPSVGPAWTRYRQSKCQGSGALQTFLALGAVGTAALAAAGLAVFIKGLAPLGAPVHRFEATQYAARDKGAGKEGEQGFHRFGNDLGAMLSHLPDFSPAGRITPSPPTRDTVYNRGDVEVKVDVEPAPNHSPIVDAHV</sequence>
<dbReference type="Proteomes" id="UP000070501">
    <property type="component" value="Unassembled WGS sequence"/>
</dbReference>
<dbReference type="GO" id="GO:0015031">
    <property type="term" value="P:protein transport"/>
    <property type="evidence" value="ECO:0007669"/>
    <property type="project" value="UniProtKB-KW"/>
</dbReference>
<gene>
    <name evidence="8" type="ORF">Micbo1qcDRAFT_235371</name>
</gene>
<evidence type="ECO:0000313" key="8">
    <source>
        <dbReference type="EMBL" id="KXJ89613.1"/>
    </source>
</evidence>
<keyword evidence="3" id="KW-1000">Mitochondrion outer membrane</keyword>
<dbReference type="InParanoid" id="A0A136IXE5"/>
<dbReference type="OrthoDB" id="5835136at2759"/>
<keyword evidence="6" id="KW-0472">Membrane</keyword>
<evidence type="ECO:0000256" key="5">
    <source>
        <dbReference type="ARBA" id="ARBA00023128"/>
    </source>
</evidence>
<proteinExistence type="predicted"/>
<dbReference type="PANTHER" id="PTHR12289:SF41">
    <property type="entry name" value="FAILED AXON CONNECTIONS-RELATED"/>
    <property type="match status" value="1"/>
</dbReference>
<dbReference type="InterPro" id="IPR019564">
    <property type="entry name" value="Sam37/metaxin_N"/>
</dbReference>
<reference evidence="9" key="1">
    <citation type="submission" date="2016-02" db="EMBL/GenBank/DDBJ databases">
        <title>Draft genome sequence of Microdochium bolleyi, a fungal endophyte of beachgrass.</title>
        <authorList>
            <consortium name="DOE Joint Genome Institute"/>
            <person name="David A.S."/>
            <person name="May G."/>
            <person name="Haridas S."/>
            <person name="Lim J."/>
            <person name="Wang M."/>
            <person name="Labutti K."/>
            <person name="Lipzen A."/>
            <person name="Barry K."/>
            <person name="Grigoriev I.V."/>
        </authorList>
    </citation>
    <scope>NUCLEOTIDE SEQUENCE [LARGE SCALE GENOMIC DNA]</scope>
    <source>
        <strain evidence="9">J235TASD1</strain>
    </source>
</reference>
<keyword evidence="5" id="KW-0496">Mitochondrion</keyword>
<dbReference type="Pfam" id="PF10568">
    <property type="entry name" value="Tom37"/>
    <property type="match status" value="1"/>
</dbReference>
<dbReference type="STRING" id="196109.A0A136IXE5"/>
<organism evidence="8 9">
    <name type="scientific">Microdochium bolleyi</name>
    <dbReference type="NCBI Taxonomy" id="196109"/>
    <lineage>
        <taxon>Eukaryota</taxon>
        <taxon>Fungi</taxon>
        <taxon>Dikarya</taxon>
        <taxon>Ascomycota</taxon>
        <taxon>Pezizomycotina</taxon>
        <taxon>Sordariomycetes</taxon>
        <taxon>Xylariomycetidae</taxon>
        <taxon>Xylariales</taxon>
        <taxon>Microdochiaceae</taxon>
        <taxon>Microdochium</taxon>
    </lineage>
</organism>
<evidence type="ECO:0000256" key="2">
    <source>
        <dbReference type="ARBA" id="ARBA00022448"/>
    </source>
</evidence>
<evidence type="ECO:0000313" key="9">
    <source>
        <dbReference type="Proteomes" id="UP000070501"/>
    </source>
</evidence>
<dbReference type="PANTHER" id="PTHR12289">
    <property type="entry name" value="METAXIN RELATED"/>
    <property type="match status" value="1"/>
</dbReference>
<keyword evidence="4" id="KW-0653">Protein transport</keyword>